<feature type="coiled-coil region" evidence="1">
    <location>
        <begin position="62"/>
        <end position="110"/>
    </location>
</feature>
<organism evidence="2">
    <name type="scientific">Xenorhabdus szentirmaii</name>
    <dbReference type="NCBI Taxonomy" id="290112"/>
    <lineage>
        <taxon>Bacteria</taxon>
        <taxon>Pseudomonadati</taxon>
        <taxon>Pseudomonadota</taxon>
        <taxon>Gammaproteobacteria</taxon>
        <taxon>Enterobacterales</taxon>
        <taxon>Morganellaceae</taxon>
        <taxon>Xenorhabdus</taxon>
    </lineage>
</organism>
<dbReference type="Gene3D" id="1.20.5.340">
    <property type="match status" value="1"/>
</dbReference>
<evidence type="ECO:0000313" key="2">
    <source>
        <dbReference type="EMBL" id="MBD2802341.1"/>
    </source>
</evidence>
<dbReference type="EMBL" id="JACXBF010000479">
    <property type="protein sequence ID" value="MBD2802341.1"/>
    <property type="molecule type" value="Genomic_DNA"/>
</dbReference>
<name>A0AAW3YZW5_9GAMM</name>
<reference evidence="2" key="2">
    <citation type="journal article" date="2024" name="Toxins">
        <title>Genome Sequence Analysis of Native Xenorhabdus Strains Isolated from Entomopathogenic Nematodes in Argentina.</title>
        <authorList>
            <person name="Palma L."/>
            <person name="Frizzo L."/>
            <person name="Kaiser S."/>
            <person name="Berry C."/>
            <person name="Caballero P."/>
            <person name="Bode H.B."/>
            <person name="Del Valle E.E."/>
        </authorList>
    </citation>
    <scope>NUCLEOTIDE SEQUENCE</scope>
    <source>
        <strain evidence="2">M</strain>
    </source>
</reference>
<gene>
    <name evidence="2" type="ORF">ID854_18315</name>
</gene>
<proteinExistence type="predicted"/>
<accession>A0AAW3YZW5</accession>
<dbReference type="Proteomes" id="UP001193920">
    <property type="component" value="Unassembled WGS sequence"/>
</dbReference>
<dbReference type="RefSeq" id="WP_323869602.1">
    <property type="nucleotide sequence ID" value="NZ_JACXBF010000479.1"/>
</dbReference>
<reference evidence="2" key="1">
    <citation type="submission" date="2020-09" db="EMBL/GenBank/DDBJ databases">
        <authorList>
            <person name="Palma L."/>
            <person name="Caballero P."/>
            <person name="Berry C."/>
            <person name="Del Valle E."/>
        </authorList>
    </citation>
    <scope>NUCLEOTIDE SEQUENCE</scope>
    <source>
        <strain evidence="2">M</strain>
    </source>
</reference>
<comment type="caution">
    <text evidence="2">The sequence shown here is derived from an EMBL/GenBank/DDBJ whole genome shotgun (WGS) entry which is preliminary data.</text>
</comment>
<keyword evidence="1" id="KW-0175">Coiled coil</keyword>
<protein>
    <submittedName>
        <fullName evidence="2">Phage tail protein</fullName>
    </submittedName>
</protein>
<dbReference type="AlphaFoldDB" id="A0AAW3YZW5"/>
<dbReference type="SUPFAM" id="SSF57997">
    <property type="entry name" value="Tropomyosin"/>
    <property type="match status" value="1"/>
</dbReference>
<sequence>MADDNLKNPVEVQATRIDATLLPANFSQPYFLYVVQQGKDLGNVANKANQAGDGAYDAQVKNDEQDKTLTDHEKRLMTAETQIASHEERLTKAEETLVNHEQRLTTAESSIASQGQRITVVENDVKGVKDDVGTIKGDYLSKSATVDQSLASPLNVTTSYSVGGVKVVGARVTGFTPMSGSAHKGAVNANQSWSAEEAYTRSTLQSLMNQVTLLAQRCKAHEDALRTHGLID</sequence>
<dbReference type="Gene3D" id="6.10.140.940">
    <property type="match status" value="1"/>
</dbReference>
<evidence type="ECO:0000256" key="1">
    <source>
        <dbReference type="SAM" id="Coils"/>
    </source>
</evidence>